<comment type="caution">
    <text evidence="8">The sequence shown here is derived from an EMBL/GenBank/DDBJ whole genome shotgun (WGS) entry which is preliminary data.</text>
</comment>
<evidence type="ECO:0000313" key="9">
    <source>
        <dbReference type="Proteomes" id="UP000637002"/>
    </source>
</evidence>
<feature type="site" description="Participates in a stacking interaction with the thymidine ring of dTDP-4-oxo-6-deoxyglucose" evidence="6">
    <location>
        <position position="138"/>
    </location>
</feature>
<evidence type="ECO:0000256" key="7">
    <source>
        <dbReference type="RuleBase" id="RU364069"/>
    </source>
</evidence>
<comment type="similarity">
    <text evidence="7">Belongs to the dTDP-4-dehydrorhamnose 3,5-epimerase family.</text>
</comment>
<dbReference type="RefSeq" id="WP_188610323.1">
    <property type="nucleotide sequence ID" value="NZ_BMGG01000006.1"/>
</dbReference>
<dbReference type="EMBL" id="BMGG01000006">
    <property type="protein sequence ID" value="GGC72245.1"/>
    <property type="molecule type" value="Genomic_DNA"/>
</dbReference>
<dbReference type="PANTHER" id="PTHR21047">
    <property type="entry name" value="DTDP-6-DEOXY-D-GLUCOSE-3,5 EPIMERASE"/>
    <property type="match status" value="1"/>
</dbReference>
<gene>
    <name evidence="8" type="ORF">GCM10010994_33310</name>
</gene>
<name>A0A916XI62_9HYPH</name>
<dbReference type="SUPFAM" id="SSF51182">
    <property type="entry name" value="RmlC-like cupins"/>
    <property type="match status" value="1"/>
</dbReference>
<evidence type="ECO:0000256" key="6">
    <source>
        <dbReference type="PIRSR" id="PIRSR600888-3"/>
    </source>
</evidence>
<organism evidence="8 9">
    <name type="scientific">Chelatococcus reniformis</name>
    <dbReference type="NCBI Taxonomy" id="1494448"/>
    <lineage>
        <taxon>Bacteria</taxon>
        <taxon>Pseudomonadati</taxon>
        <taxon>Pseudomonadota</taxon>
        <taxon>Alphaproteobacteria</taxon>
        <taxon>Hyphomicrobiales</taxon>
        <taxon>Chelatococcaceae</taxon>
        <taxon>Chelatococcus</taxon>
    </lineage>
</organism>
<sequence>MQFEDTAIAGVKLVRLQPFTDERGFFARGWCRKEFEAHGLSGEVAQTNISFNRSKHTLRGFHHQLAPHQEDKFLRCTRGAVHDVVIDLRPQSPTFKKHISVALTGANYAMLLVPKGCANAFLTMEDDTEVTYLVSQFYAPGAERGIRWNDPSFGISWPVEPKVISAKDSNWPDFAEEPELMPIPHALATS</sequence>
<dbReference type="NCBIfam" id="TIGR01221">
    <property type="entry name" value="rmlC"/>
    <property type="match status" value="1"/>
</dbReference>
<proteinExistence type="inferred from homology"/>
<dbReference type="PANTHER" id="PTHR21047:SF2">
    <property type="entry name" value="THYMIDINE DIPHOSPHO-4-KETO-RHAMNOSE 3,5-EPIMERASE"/>
    <property type="match status" value="1"/>
</dbReference>
<evidence type="ECO:0000256" key="3">
    <source>
        <dbReference type="ARBA" id="ARBA00012098"/>
    </source>
</evidence>
<feature type="active site" description="Proton acceptor" evidence="5">
    <location>
        <position position="62"/>
    </location>
</feature>
<evidence type="ECO:0000256" key="5">
    <source>
        <dbReference type="PIRSR" id="PIRSR600888-1"/>
    </source>
</evidence>
<dbReference type="InterPro" id="IPR000888">
    <property type="entry name" value="RmlC-like"/>
</dbReference>
<evidence type="ECO:0000256" key="2">
    <source>
        <dbReference type="ARBA" id="ARBA00001997"/>
    </source>
</evidence>
<dbReference type="InterPro" id="IPR014710">
    <property type="entry name" value="RmlC-like_jellyroll"/>
</dbReference>
<comment type="pathway">
    <text evidence="7">Carbohydrate biosynthesis; dTDP-L-rhamnose biosynthesis.</text>
</comment>
<keyword evidence="9" id="KW-1185">Reference proteome</keyword>
<dbReference type="Pfam" id="PF00908">
    <property type="entry name" value="dTDP_sugar_isom"/>
    <property type="match status" value="1"/>
</dbReference>
<dbReference type="EC" id="5.1.3.13" evidence="3 7"/>
<comment type="function">
    <text evidence="2 7">Catalyzes the epimerization of the C3' and C5'positions of dTDP-6-deoxy-D-xylo-4-hexulose, forming dTDP-6-deoxy-L-lyxo-4-hexulose.</text>
</comment>
<comment type="subunit">
    <text evidence="7">Homodimer.</text>
</comment>
<dbReference type="GO" id="GO:0019305">
    <property type="term" value="P:dTDP-rhamnose biosynthetic process"/>
    <property type="evidence" value="ECO:0007669"/>
    <property type="project" value="UniProtKB-UniRule"/>
</dbReference>
<evidence type="ECO:0000313" key="8">
    <source>
        <dbReference type="EMBL" id="GGC72245.1"/>
    </source>
</evidence>
<evidence type="ECO:0000256" key="1">
    <source>
        <dbReference type="ARBA" id="ARBA00001298"/>
    </source>
</evidence>
<evidence type="ECO:0000256" key="4">
    <source>
        <dbReference type="ARBA" id="ARBA00019595"/>
    </source>
</evidence>
<reference evidence="8" key="1">
    <citation type="journal article" date="2014" name="Int. J. Syst. Evol. Microbiol.">
        <title>Complete genome sequence of Corynebacterium casei LMG S-19264T (=DSM 44701T), isolated from a smear-ripened cheese.</title>
        <authorList>
            <consortium name="US DOE Joint Genome Institute (JGI-PGF)"/>
            <person name="Walter F."/>
            <person name="Albersmeier A."/>
            <person name="Kalinowski J."/>
            <person name="Ruckert C."/>
        </authorList>
    </citation>
    <scope>NUCLEOTIDE SEQUENCE</scope>
    <source>
        <strain evidence="8">CGMCC 1.12919</strain>
    </source>
</reference>
<dbReference type="CDD" id="cd00438">
    <property type="entry name" value="cupin_RmlC"/>
    <property type="match status" value="1"/>
</dbReference>
<dbReference type="GO" id="GO:0005829">
    <property type="term" value="C:cytosol"/>
    <property type="evidence" value="ECO:0007669"/>
    <property type="project" value="TreeGrafter"/>
</dbReference>
<dbReference type="Gene3D" id="2.60.120.10">
    <property type="entry name" value="Jelly Rolls"/>
    <property type="match status" value="1"/>
</dbReference>
<reference evidence="8" key="2">
    <citation type="submission" date="2020-09" db="EMBL/GenBank/DDBJ databases">
        <authorList>
            <person name="Sun Q."/>
            <person name="Zhou Y."/>
        </authorList>
    </citation>
    <scope>NUCLEOTIDE SEQUENCE</scope>
    <source>
        <strain evidence="8">CGMCC 1.12919</strain>
    </source>
</reference>
<dbReference type="Proteomes" id="UP000637002">
    <property type="component" value="Unassembled WGS sequence"/>
</dbReference>
<keyword evidence="7" id="KW-0413">Isomerase</keyword>
<dbReference type="GO" id="GO:0008830">
    <property type="term" value="F:dTDP-4-dehydrorhamnose 3,5-epimerase activity"/>
    <property type="evidence" value="ECO:0007669"/>
    <property type="project" value="UniProtKB-UniRule"/>
</dbReference>
<accession>A0A916XI62</accession>
<feature type="active site" description="Proton donor" evidence="5">
    <location>
        <position position="132"/>
    </location>
</feature>
<dbReference type="GO" id="GO:0000271">
    <property type="term" value="P:polysaccharide biosynthetic process"/>
    <property type="evidence" value="ECO:0007669"/>
    <property type="project" value="TreeGrafter"/>
</dbReference>
<dbReference type="AlphaFoldDB" id="A0A916XI62"/>
<comment type="catalytic activity">
    <reaction evidence="1 7">
        <text>dTDP-4-dehydro-6-deoxy-alpha-D-glucose = dTDP-4-dehydro-beta-L-rhamnose</text>
        <dbReference type="Rhea" id="RHEA:16969"/>
        <dbReference type="ChEBI" id="CHEBI:57649"/>
        <dbReference type="ChEBI" id="CHEBI:62830"/>
        <dbReference type="EC" id="5.1.3.13"/>
    </reaction>
</comment>
<dbReference type="InterPro" id="IPR011051">
    <property type="entry name" value="RmlC_Cupin_sf"/>
</dbReference>
<protein>
    <recommendedName>
        <fullName evidence="4 7">dTDP-4-dehydrorhamnose 3,5-epimerase</fullName>
        <ecNumber evidence="3 7">5.1.3.13</ecNumber>
    </recommendedName>
    <alternativeName>
        <fullName evidence="7">Thymidine diphospho-4-keto-rhamnose 3,5-epimerase</fullName>
    </alternativeName>
</protein>